<accession>A8XUE3</accession>
<dbReference type="CTD" id="8579255"/>
<dbReference type="FunFam" id="3.80.10.10:FF:002024">
    <property type="entry name" value="Protein CBG18939"/>
    <property type="match status" value="1"/>
</dbReference>
<evidence type="ECO:0000313" key="7">
    <source>
        <dbReference type="Proteomes" id="UP000008549"/>
    </source>
</evidence>
<dbReference type="InterPro" id="IPR003591">
    <property type="entry name" value="Leu-rich_rpt_typical-subtyp"/>
</dbReference>
<feature type="domain" description="U2A'/phosphoprotein 32 family A C-terminal" evidence="5">
    <location>
        <begin position="782"/>
        <end position="800"/>
    </location>
</feature>
<dbReference type="PANTHER" id="PTHR15454:SF56">
    <property type="entry name" value="PROTEIN PHOSPHATASE 1 REGULATORY SUBUNIT 7-RELATED"/>
    <property type="match status" value="1"/>
</dbReference>
<dbReference type="InterPro" id="IPR001611">
    <property type="entry name" value="Leu-rich_rpt"/>
</dbReference>
<keyword evidence="2" id="KW-0677">Repeat</keyword>
<evidence type="ECO:0000256" key="3">
    <source>
        <dbReference type="SAM" id="Coils"/>
    </source>
</evidence>
<dbReference type="PANTHER" id="PTHR15454">
    <property type="entry name" value="NISCHARIN RELATED"/>
    <property type="match status" value="1"/>
</dbReference>
<dbReference type="eggNOG" id="KOG0531">
    <property type="taxonomic scope" value="Eukaryota"/>
</dbReference>
<dbReference type="RefSeq" id="XP_045096617.1">
    <property type="nucleotide sequence ID" value="XM_045237806.1"/>
</dbReference>
<sequence>MPNLLATASQVANSLSNLKAKYIKYLETLCSANGIDISTLKTEGDSHKILEMYFGGLPVLVGLKYFSHLSTLRLFGQQITCLKPLGEVAPTLEELWVCEGAVKDLAGIDHCIRLKKLYLYDNSIEDASCLSALTNLQHLSLASNKLKTLTVILTNFWFLQNLKDMTHLSLADNKMKDYVIGSVVWPENVQHLDVSANCFSSNRALFPLTMLSSLRSLNIDPITSQSQVSPNLFFAWIAHSFRFIESIDDDPISESFVVTFRPMVDTIFAEKLGKLAKADEKYYKDLRIVDKHTGKIENRLACLAEALTVYKDGMQTKDAKKEIVKRVHEICVNNSKAVKNIKKNYALLSEYIRALAKYRIACDLESCQTFDLRDGTPEEVAFITQTLNYSCSMKNSYEIIVKSCSLVGNVSKNETERMFILEKDSTEKLFDIRTIFNLLDRFTRRDYTKHSVRLVRDFEVIKKQAKEKTTIFFIPLVLSKAATARGASKFIDDDGMSSSNDNIVWSDISLVAVLAVEIQPIGQLTTDQLRYMDQFEDSYNEQLKKLNDMNIKLDVKEERHRRNEDPAETSIEAVSNQQSKIKKVSDVLSNISNLTGRACDEKIPFDWFTIRNPLEIALAYFDFKPIKEINDMMVRLTVLELCDHKLTKLAGIQELVSLQYLSIRKNKLTSLKKLTRLPCLKLLDASFNHISKLDQLPSSLLYVDLSHNRLQTLSVCQSLGNVRHLRVHRNQIKSMKGVESCVQLELFFINDNLLKDKNDLELLKALPKLTHLDISANPLSTAEGYRSKVMQAAQYLISLDRQIIPLEERHVNTMKQTTRGLSLELIERICPEWRSKRELMICDQKIEQIILEKAQMDELSHIRLIDLSKNRLSSVREICSFNITHLILNNNCLKTIATTDGQTLQPFSCLENLDISNNAINNTTILRLGIPLLLKLRFINMSSNSLSRFDCSIFDLPNLESIDLSNNVIKTIIRRPLRSLTSLNIQNNKLTTLTPLFCPNLISLDVSNNKLASCASLKPLCEFKLLETLDCRNNSVTERRVYVDFIKANVSSVKKLDDEQMSNEIEVTKRRLSRANDIISLSRRSSMVTSSMLFWFEREEVETLDNMKRASSFLEPSAAETPSRPRRLEPLPGRRKTNSESNGLMLLGTKAVQHRK</sequence>
<dbReference type="Gene3D" id="3.80.10.10">
    <property type="entry name" value="Ribonuclease Inhibitor"/>
    <property type="match status" value="6"/>
</dbReference>
<evidence type="ECO:0000256" key="4">
    <source>
        <dbReference type="SAM" id="MobiDB-lite"/>
    </source>
</evidence>
<proteinExistence type="predicted"/>
<dbReference type="EMBL" id="HE601047">
    <property type="protein sequence ID" value="CAP36268.2"/>
    <property type="molecule type" value="Genomic_DNA"/>
</dbReference>
<dbReference type="Pfam" id="PF14580">
    <property type="entry name" value="LRR_9"/>
    <property type="match status" value="1"/>
</dbReference>
<dbReference type="HOGENOM" id="CLU_002627_0_0_1"/>
<dbReference type="FunFam" id="3.80.10.10:FF:002019">
    <property type="entry name" value="Protein CBG18939"/>
    <property type="match status" value="1"/>
</dbReference>
<dbReference type="AlphaFoldDB" id="A8XUE3"/>
<evidence type="ECO:0000259" key="5">
    <source>
        <dbReference type="SMART" id="SM00446"/>
    </source>
</evidence>
<dbReference type="SMART" id="SM00369">
    <property type="entry name" value="LRR_TYP"/>
    <property type="match status" value="8"/>
</dbReference>
<dbReference type="Pfam" id="PF12799">
    <property type="entry name" value="LRR_4"/>
    <property type="match status" value="1"/>
</dbReference>
<gene>
    <name evidence="6 8" type="ORF">CBG18939</name>
    <name evidence="6" type="ORF">CBG_18939</name>
</gene>
<dbReference type="WormBase" id="CBG18939">
    <property type="protein sequence ID" value="CBP49006"/>
    <property type="gene ID" value="WBGene00038238"/>
</dbReference>
<reference evidence="6 7" key="1">
    <citation type="journal article" date="2003" name="PLoS Biol.">
        <title>The genome sequence of Caenorhabditis briggsae: a platform for comparative genomics.</title>
        <authorList>
            <person name="Stein L.D."/>
            <person name="Bao Z."/>
            <person name="Blasiar D."/>
            <person name="Blumenthal T."/>
            <person name="Brent M.R."/>
            <person name="Chen N."/>
            <person name="Chinwalla A."/>
            <person name="Clarke L."/>
            <person name="Clee C."/>
            <person name="Coghlan A."/>
            <person name="Coulson A."/>
            <person name="D'Eustachio P."/>
            <person name="Fitch D.H."/>
            <person name="Fulton L.A."/>
            <person name="Fulton R.E."/>
            <person name="Griffiths-Jones S."/>
            <person name="Harris T.W."/>
            <person name="Hillier L.W."/>
            <person name="Kamath R."/>
            <person name="Kuwabara P.E."/>
            <person name="Mardis E.R."/>
            <person name="Marra M.A."/>
            <person name="Miner T.L."/>
            <person name="Minx P."/>
            <person name="Mullikin J.C."/>
            <person name="Plumb R.W."/>
            <person name="Rogers J."/>
            <person name="Schein J.E."/>
            <person name="Sohrmann M."/>
            <person name="Spieth J."/>
            <person name="Stajich J.E."/>
            <person name="Wei C."/>
            <person name="Willey D."/>
            <person name="Wilson R.K."/>
            <person name="Durbin R."/>
            <person name="Waterston R.H."/>
        </authorList>
    </citation>
    <scope>NUCLEOTIDE SEQUENCE [LARGE SCALE GENOMIC DNA]</scope>
    <source>
        <strain evidence="6 7">AF16</strain>
    </source>
</reference>
<dbReference type="FunFam" id="3.80.10.10:FF:002859">
    <property type="entry name" value="Protein CBG18939"/>
    <property type="match status" value="1"/>
</dbReference>
<feature type="region of interest" description="Disordered" evidence="4">
    <location>
        <begin position="1113"/>
        <end position="1156"/>
    </location>
</feature>
<organism evidence="6 7">
    <name type="scientific">Caenorhabditis briggsae</name>
    <dbReference type="NCBI Taxonomy" id="6238"/>
    <lineage>
        <taxon>Eukaryota</taxon>
        <taxon>Metazoa</taxon>
        <taxon>Ecdysozoa</taxon>
        <taxon>Nematoda</taxon>
        <taxon>Chromadorea</taxon>
        <taxon>Rhabditida</taxon>
        <taxon>Rhabditina</taxon>
        <taxon>Rhabditomorpha</taxon>
        <taxon>Rhabditoidea</taxon>
        <taxon>Rhabditidae</taxon>
        <taxon>Peloderinae</taxon>
        <taxon>Caenorhabditis</taxon>
    </lineage>
</organism>
<evidence type="ECO:0000313" key="8">
    <source>
        <dbReference type="WormBase" id="CBG18939"/>
    </source>
</evidence>
<keyword evidence="7" id="KW-1185">Reference proteome</keyword>
<dbReference type="SMART" id="SM00365">
    <property type="entry name" value="LRR_SD22"/>
    <property type="match status" value="9"/>
</dbReference>
<keyword evidence="1" id="KW-0433">Leucine-rich repeat</keyword>
<dbReference type="KEGG" id="cbr:CBG_18939"/>
<dbReference type="Proteomes" id="UP000008549">
    <property type="component" value="Unassembled WGS sequence"/>
</dbReference>
<dbReference type="SUPFAM" id="SSF52075">
    <property type="entry name" value="Outer arm dynein light chain 1"/>
    <property type="match status" value="1"/>
</dbReference>
<name>A8XUE3_CAEBR</name>
<dbReference type="SMART" id="SM00364">
    <property type="entry name" value="LRR_BAC"/>
    <property type="match status" value="5"/>
</dbReference>
<evidence type="ECO:0000256" key="2">
    <source>
        <dbReference type="ARBA" id="ARBA00022737"/>
    </source>
</evidence>
<dbReference type="SMART" id="SM00446">
    <property type="entry name" value="LRRcap"/>
    <property type="match status" value="2"/>
</dbReference>
<dbReference type="PROSITE" id="PS51450">
    <property type="entry name" value="LRR"/>
    <property type="match status" value="4"/>
</dbReference>
<evidence type="ECO:0000256" key="1">
    <source>
        <dbReference type="ARBA" id="ARBA00022614"/>
    </source>
</evidence>
<reference evidence="6 7" key="2">
    <citation type="journal article" date="2011" name="PLoS Genet.">
        <title>Caenorhabditis briggsae recombinant inbred line genotypes reveal inter-strain incompatibility and the evolution of recombination.</title>
        <authorList>
            <person name="Ross J.A."/>
            <person name="Koboldt D.C."/>
            <person name="Staisch J.E."/>
            <person name="Chamberlin H.M."/>
            <person name="Gupta B.P."/>
            <person name="Miller R.D."/>
            <person name="Baird S.E."/>
            <person name="Haag E.S."/>
        </authorList>
    </citation>
    <scope>NUCLEOTIDE SEQUENCE [LARGE SCALE GENOMIC DNA]</scope>
    <source>
        <strain evidence="6 7">AF16</strain>
    </source>
</reference>
<dbReference type="InterPro" id="IPR032675">
    <property type="entry name" value="LRR_dom_sf"/>
</dbReference>
<dbReference type="InParanoid" id="A8XUE3"/>
<dbReference type="GO" id="GO:0005737">
    <property type="term" value="C:cytoplasm"/>
    <property type="evidence" value="ECO:0000318"/>
    <property type="project" value="GO_Central"/>
</dbReference>
<dbReference type="InterPro" id="IPR003603">
    <property type="entry name" value="U2A'_phosphoprotein32A_C"/>
</dbReference>
<feature type="coiled-coil region" evidence="3">
    <location>
        <begin position="532"/>
        <end position="559"/>
    </location>
</feature>
<dbReference type="InterPro" id="IPR025875">
    <property type="entry name" value="Leu-rich_rpt_4"/>
</dbReference>
<dbReference type="FunCoup" id="A8XUE3">
    <property type="interactions" value="443"/>
</dbReference>
<keyword evidence="3" id="KW-0175">Coiled coil</keyword>
<protein>
    <submittedName>
        <fullName evidence="6">Protein CBG18939</fullName>
    </submittedName>
</protein>
<dbReference type="GeneID" id="8579255"/>
<feature type="domain" description="U2A'/phosphoprotein 32 family A C-terminal" evidence="5">
    <location>
        <begin position="1039"/>
        <end position="1057"/>
    </location>
</feature>
<dbReference type="SUPFAM" id="SSF52058">
    <property type="entry name" value="L domain-like"/>
    <property type="match status" value="2"/>
</dbReference>
<evidence type="ECO:0000313" key="6">
    <source>
        <dbReference type="EMBL" id="CAP36268.2"/>
    </source>
</evidence>
<dbReference type="STRING" id="6238.A8XUE3"/>
<dbReference type="OMA" id="ELMICDQ"/>